<name>L9ZEY0_9EURY</name>
<gene>
    <name evidence="2" type="ORF">C484_22193</name>
</gene>
<keyword evidence="1" id="KW-0472">Membrane</keyword>
<feature type="transmembrane region" description="Helical" evidence="1">
    <location>
        <begin position="237"/>
        <end position="255"/>
    </location>
</feature>
<dbReference type="AlphaFoldDB" id="L9ZEY0"/>
<dbReference type="EMBL" id="AOIL01000070">
    <property type="protein sequence ID" value="ELY84904.1"/>
    <property type="molecule type" value="Genomic_DNA"/>
</dbReference>
<evidence type="ECO:0000256" key="1">
    <source>
        <dbReference type="SAM" id="Phobius"/>
    </source>
</evidence>
<keyword evidence="1" id="KW-0812">Transmembrane</keyword>
<organism evidence="2 3">
    <name type="scientific">Natrialba taiwanensis DSM 12281</name>
    <dbReference type="NCBI Taxonomy" id="1230458"/>
    <lineage>
        <taxon>Archaea</taxon>
        <taxon>Methanobacteriati</taxon>
        <taxon>Methanobacteriota</taxon>
        <taxon>Stenosarchaea group</taxon>
        <taxon>Halobacteria</taxon>
        <taxon>Halobacteriales</taxon>
        <taxon>Natrialbaceae</taxon>
        <taxon>Natrialba</taxon>
    </lineage>
</organism>
<dbReference type="Proteomes" id="UP000011648">
    <property type="component" value="Unassembled WGS sequence"/>
</dbReference>
<comment type="caution">
    <text evidence="2">The sequence shown here is derived from an EMBL/GenBank/DDBJ whole genome shotgun (WGS) entry which is preliminary data.</text>
</comment>
<accession>L9ZEY0</accession>
<keyword evidence="3" id="KW-1185">Reference proteome</keyword>
<feature type="transmembrane region" description="Helical" evidence="1">
    <location>
        <begin position="296"/>
        <end position="315"/>
    </location>
</feature>
<feature type="transmembrane region" description="Helical" evidence="1">
    <location>
        <begin position="321"/>
        <end position="340"/>
    </location>
</feature>
<evidence type="ECO:0000313" key="2">
    <source>
        <dbReference type="EMBL" id="ELY84904.1"/>
    </source>
</evidence>
<dbReference type="OrthoDB" id="242474at2157"/>
<feature type="transmembrane region" description="Helical" evidence="1">
    <location>
        <begin position="375"/>
        <end position="397"/>
    </location>
</feature>
<dbReference type="PATRIC" id="fig|1230458.4.peg.4482"/>
<sequence length="407" mass="41828">MRSLPSLAVVARSALALSFVALCCLTAVSLVAAAPPPLSICGVCGPDSIDGATGPGTLDIHVDETGDSRWVAHVPVNDTAAETYRTNTTALEAAVEDGWHRYDVAADDARDITPSVDPESQTVRVNYTVPGVASSAVGDGWVLDYFYAGDTSDRYDLVAERVSIHLPDGYAATNSPSGSAAEDGTLTWTRESAADEFATDEFSSRTYVTYGPAGVAGTLASWGGAAVTFGPLVTSHAVRAGVVPVVVLGFVTVTTRQFGIGRTGRFGARRSISARGHTAIETGCGALGLSLGRRTLSLLAFGAGAVLTVGIWIAFGFPNAVLVGSFVLAAAAFLPLGHALERGDTAAVWAYSALAVLGPLAVATAFAPYGSSLSLLYVGVLLFLPWSLGAGLVGYVLSLIGRRVAAE</sequence>
<keyword evidence="1" id="KW-1133">Transmembrane helix</keyword>
<dbReference type="RefSeq" id="WP_006827987.1">
    <property type="nucleotide sequence ID" value="NZ_AOIL01000070.1"/>
</dbReference>
<feature type="transmembrane region" description="Helical" evidence="1">
    <location>
        <begin position="347"/>
        <end position="369"/>
    </location>
</feature>
<protein>
    <submittedName>
        <fullName evidence="2">Uncharacterized protein</fullName>
    </submittedName>
</protein>
<reference evidence="2 3" key="1">
    <citation type="journal article" date="2014" name="PLoS Genet.">
        <title>Phylogenetically driven sequencing of extremely halophilic archaea reveals strategies for static and dynamic osmo-response.</title>
        <authorList>
            <person name="Becker E.A."/>
            <person name="Seitzer P.M."/>
            <person name="Tritt A."/>
            <person name="Larsen D."/>
            <person name="Krusor M."/>
            <person name="Yao A.I."/>
            <person name="Wu D."/>
            <person name="Madern D."/>
            <person name="Eisen J.A."/>
            <person name="Darling A.E."/>
            <person name="Facciotti M.T."/>
        </authorList>
    </citation>
    <scope>NUCLEOTIDE SEQUENCE [LARGE SCALE GENOMIC DNA]</scope>
    <source>
        <strain evidence="2 3">DSM 12281</strain>
    </source>
</reference>
<proteinExistence type="predicted"/>
<evidence type="ECO:0000313" key="3">
    <source>
        <dbReference type="Proteomes" id="UP000011648"/>
    </source>
</evidence>